<evidence type="ECO:0000313" key="1">
    <source>
        <dbReference type="EMBL" id="KAL0453018.1"/>
    </source>
</evidence>
<proteinExistence type="predicted"/>
<comment type="caution">
    <text evidence="1">The sequence shown here is derived from an EMBL/GenBank/DDBJ whole genome shotgun (WGS) entry which is preliminary data.</text>
</comment>
<name>A0AAW2XGV7_9LAMI</name>
<dbReference type="Pfam" id="PF02992">
    <property type="entry name" value="Transposase_21"/>
    <property type="match status" value="1"/>
</dbReference>
<dbReference type="InterPro" id="IPR004242">
    <property type="entry name" value="Transposase_21"/>
</dbReference>
<accession>A0AAW2XGV7</accession>
<reference evidence="1" key="2">
    <citation type="journal article" date="2024" name="Plant">
        <title>Genomic evolution and insights into agronomic trait innovations of Sesamum species.</title>
        <authorList>
            <person name="Miao H."/>
            <person name="Wang L."/>
            <person name="Qu L."/>
            <person name="Liu H."/>
            <person name="Sun Y."/>
            <person name="Le M."/>
            <person name="Wang Q."/>
            <person name="Wei S."/>
            <person name="Zheng Y."/>
            <person name="Lin W."/>
            <person name="Duan Y."/>
            <person name="Cao H."/>
            <person name="Xiong S."/>
            <person name="Wang X."/>
            <person name="Wei L."/>
            <person name="Li C."/>
            <person name="Ma Q."/>
            <person name="Ju M."/>
            <person name="Zhao R."/>
            <person name="Li G."/>
            <person name="Mu C."/>
            <person name="Tian Q."/>
            <person name="Mei H."/>
            <person name="Zhang T."/>
            <person name="Gao T."/>
            <person name="Zhang H."/>
        </authorList>
    </citation>
    <scope>NUCLEOTIDE SEQUENCE</scope>
    <source>
        <strain evidence="1">KEN1</strain>
    </source>
</reference>
<dbReference type="EMBL" id="JACGWN010000004">
    <property type="protein sequence ID" value="KAL0453018.1"/>
    <property type="molecule type" value="Genomic_DNA"/>
</dbReference>
<dbReference type="PANTHER" id="PTHR10775:SF182">
    <property type="entry name" value="TRANSPOSON, EN_SPM-LIKE, TRANSPOSASE-ASSOCIATED DOMAIN PROTEIN-RELATED"/>
    <property type="match status" value="1"/>
</dbReference>
<protein>
    <recommendedName>
        <fullName evidence="2">Transposase</fullName>
    </recommendedName>
</protein>
<gene>
    <name evidence="1" type="ORF">Slati_1279900</name>
</gene>
<organism evidence="1">
    <name type="scientific">Sesamum latifolium</name>
    <dbReference type="NCBI Taxonomy" id="2727402"/>
    <lineage>
        <taxon>Eukaryota</taxon>
        <taxon>Viridiplantae</taxon>
        <taxon>Streptophyta</taxon>
        <taxon>Embryophyta</taxon>
        <taxon>Tracheophyta</taxon>
        <taxon>Spermatophyta</taxon>
        <taxon>Magnoliopsida</taxon>
        <taxon>eudicotyledons</taxon>
        <taxon>Gunneridae</taxon>
        <taxon>Pentapetalae</taxon>
        <taxon>asterids</taxon>
        <taxon>lamiids</taxon>
        <taxon>Lamiales</taxon>
        <taxon>Pedaliaceae</taxon>
        <taxon>Sesamum</taxon>
    </lineage>
</organism>
<dbReference type="PANTHER" id="PTHR10775">
    <property type="entry name" value="OS08G0208400 PROTEIN"/>
    <property type="match status" value="1"/>
</dbReference>
<reference evidence="1" key="1">
    <citation type="submission" date="2020-06" db="EMBL/GenBank/DDBJ databases">
        <authorList>
            <person name="Li T."/>
            <person name="Hu X."/>
            <person name="Zhang T."/>
            <person name="Song X."/>
            <person name="Zhang H."/>
            <person name="Dai N."/>
            <person name="Sheng W."/>
            <person name="Hou X."/>
            <person name="Wei L."/>
        </authorList>
    </citation>
    <scope>NUCLEOTIDE SEQUENCE</scope>
    <source>
        <strain evidence="1">KEN1</strain>
        <tissue evidence="1">Leaf</tissue>
    </source>
</reference>
<dbReference type="AlphaFoldDB" id="A0AAW2XGV7"/>
<evidence type="ECO:0008006" key="2">
    <source>
        <dbReference type="Google" id="ProtNLM"/>
    </source>
</evidence>
<sequence>MKKLIRDLGLPFEKIDACNNDCMLYWKDDIDLDYLKFYGEARYKPSRERSPNRKKTLYAILRASYVKLGLCKDGFAPHEQYDCTYSCWPVIHTPYNLPQGMCMSSKYMFLTMVIPGPSNPKYLFDVYLEPLIDELQNLWHVGVVMHDNAKNEIFTMCAVLMWIVKDLPTYGITS</sequence>